<sequence length="692" mass="70637">MFRYPAGPGRDLLAPPRPGRHGLPGVLLTLLLTLLLGAPAPAAWGDGEPSLAAGAVRTTPGRAQFYLTARNLPPGMSLETARVTVRARETGAGEGAGEGAVLPVTVEPAGTAGAGGGDGPDRSVVIVFDASASMSGPPLAQAQDAALDYARAVPSDVRLGLVRVGDRAETLLAPTADRAAFAAAVRGVRAQGSTALYDGVEAGAALLAGEEAGDRRLLVLSDGADTSSRTSLDLLAVRLRGAGAAVDVVAFGEGIDAAALRRIAEGGGGRVRRATRGRELAAAFLSAAAAFSPPVRVTVRVPGELAGRAARLTVEARPAGPAADVPAPGPASTPADAGGVVSTSMAVTFAADPRAGGPGAPPAAVTVAGPPDWLYPAGGGALLAAVALAAAALVRPRRGLDGGRLAQLERFVAHGGAPAGAGIAGGLGVPGAALALTERVVRARGRHERLAVELEQAGMRLLPHEWTLLRLGVAFACAVLLALLLPPVAGILLGPGLGWAGCGLYRRHRAAARARRFAEQLPDALQLVVGSLRSGFSLGQALAALVRESAEPVSTEFGKALAETRLGVDLEDALEKAAERTACRDLSWLVMAIRIQREVGGNLAEIMATAVDTMRERARLRRHVRALTAEGRLSAYVLIALPIGIGGWMFLIRGEYVRPLYTEPLGIAMLGAAVLLVAAGSFWMSRLIKVEV</sequence>
<dbReference type="InterPro" id="IPR036465">
    <property type="entry name" value="vWFA_dom_sf"/>
</dbReference>
<feature type="transmembrane region" description="Helical" evidence="7">
    <location>
        <begin position="373"/>
        <end position="394"/>
    </location>
</feature>
<feature type="region of interest" description="Disordered" evidence="6">
    <location>
        <begin position="316"/>
        <end position="336"/>
    </location>
</feature>
<keyword evidence="5 7" id="KW-0472">Membrane</keyword>
<evidence type="ECO:0000256" key="3">
    <source>
        <dbReference type="ARBA" id="ARBA00022692"/>
    </source>
</evidence>
<dbReference type="InterPro" id="IPR002035">
    <property type="entry name" value="VWF_A"/>
</dbReference>
<gene>
    <name evidence="9" type="ORF">FHS22_007057</name>
</gene>
<evidence type="ECO:0000259" key="8">
    <source>
        <dbReference type="PROSITE" id="PS50234"/>
    </source>
</evidence>
<dbReference type="Proteomes" id="UP000562352">
    <property type="component" value="Unassembled WGS sequence"/>
</dbReference>
<evidence type="ECO:0000256" key="1">
    <source>
        <dbReference type="ARBA" id="ARBA00004651"/>
    </source>
</evidence>
<feature type="transmembrane region" description="Helical" evidence="7">
    <location>
        <begin position="633"/>
        <end position="652"/>
    </location>
</feature>
<keyword evidence="10" id="KW-1185">Reference proteome</keyword>
<evidence type="ECO:0000256" key="2">
    <source>
        <dbReference type="ARBA" id="ARBA00022475"/>
    </source>
</evidence>
<dbReference type="InterPro" id="IPR042094">
    <property type="entry name" value="T2SS_GspF_sf"/>
</dbReference>
<comment type="caution">
    <text evidence="9">The sequence shown here is derived from an EMBL/GenBank/DDBJ whole genome shotgun (WGS) entry which is preliminary data.</text>
</comment>
<dbReference type="RefSeq" id="WP_184948456.1">
    <property type="nucleotide sequence ID" value="NZ_BAAAWZ010000005.1"/>
</dbReference>
<dbReference type="SMART" id="SM00327">
    <property type="entry name" value="VWA"/>
    <property type="match status" value="1"/>
</dbReference>
<comment type="subcellular location">
    <subcellularLocation>
        <location evidence="1">Cell membrane</location>
        <topology evidence="1">Multi-pass membrane protein</topology>
    </subcellularLocation>
</comment>
<proteinExistence type="predicted"/>
<dbReference type="GO" id="GO:0005886">
    <property type="term" value="C:plasma membrane"/>
    <property type="evidence" value="ECO:0007669"/>
    <property type="project" value="UniProtKB-SubCell"/>
</dbReference>
<dbReference type="PANTHER" id="PTHR35007:SF1">
    <property type="entry name" value="PILUS ASSEMBLY PROTEIN"/>
    <property type="match status" value="1"/>
</dbReference>
<name>A0A841DH83_PLAVE</name>
<feature type="domain" description="VWFA" evidence="8">
    <location>
        <begin position="123"/>
        <end position="295"/>
    </location>
</feature>
<dbReference type="Pfam" id="PF13519">
    <property type="entry name" value="VWA_2"/>
    <property type="match status" value="1"/>
</dbReference>
<evidence type="ECO:0000256" key="7">
    <source>
        <dbReference type="SAM" id="Phobius"/>
    </source>
</evidence>
<dbReference type="AlphaFoldDB" id="A0A841DH83"/>
<keyword evidence="3 7" id="KW-0812">Transmembrane</keyword>
<dbReference type="SUPFAM" id="SSF53300">
    <property type="entry name" value="vWA-like"/>
    <property type="match status" value="1"/>
</dbReference>
<dbReference type="Gene3D" id="3.40.50.410">
    <property type="entry name" value="von Willebrand factor, type A domain"/>
    <property type="match status" value="1"/>
</dbReference>
<dbReference type="InterPro" id="IPR018076">
    <property type="entry name" value="T2SS_GspF_dom"/>
</dbReference>
<evidence type="ECO:0000256" key="5">
    <source>
        <dbReference type="ARBA" id="ARBA00023136"/>
    </source>
</evidence>
<evidence type="ECO:0000256" key="4">
    <source>
        <dbReference type="ARBA" id="ARBA00022989"/>
    </source>
</evidence>
<evidence type="ECO:0000313" key="10">
    <source>
        <dbReference type="Proteomes" id="UP000562352"/>
    </source>
</evidence>
<feature type="transmembrane region" description="Helical" evidence="7">
    <location>
        <begin position="468"/>
        <end position="485"/>
    </location>
</feature>
<dbReference type="Pfam" id="PF00482">
    <property type="entry name" value="T2SSF"/>
    <property type="match status" value="1"/>
</dbReference>
<dbReference type="Gene3D" id="1.20.81.30">
    <property type="entry name" value="Type II secretion system (T2SS), domain F"/>
    <property type="match status" value="1"/>
</dbReference>
<reference evidence="9 10" key="1">
    <citation type="submission" date="2020-08" db="EMBL/GenBank/DDBJ databases">
        <title>Genomic Encyclopedia of Type Strains, Phase III (KMG-III): the genomes of soil and plant-associated and newly described type strains.</title>
        <authorList>
            <person name="Whitman W."/>
        </authorList>
    </citation>
    <scope>NUCLEOTIDE SEQUENCE [LARGE SCALE GENOMIC DNA]</scope>
    <source>
        <strain evidence="9 10">CECT 3303</strain>
    </source>
</reference>
<keyword evidence="2" id="KW-1003">Cell membrane</keyword>
<organism evidence="9 10">
    <name type="scientific">Planomonospora venezuelensis</name>
    <dbReference type="NCBI Taxonomy" id="1999"/>
    <lineage>
        <taxon>Bacteria</taxon>
        <taxon>Bacillati</taxon>
        <taxon>Actinomycetota</taxon>
        <taxon>Actinomycetes</taxon>
        <taxon>Streptosporangiales</taxon>
        <taxon>Streptosporangiaceae</taxon>
        <taxon>Planomonospora</taxon>
    </lineage>
</organism>
<evidence type="ECO:0000256" key="6">
    <source>
        <dbReference type="SAM" id="MobiDB-lite"/>
    </source>
</evidence>
<dbReference type="CDD" id="cd00198">
    <property type="entry name" value="vWFA"/>
    <property type="match status" value="1"/>
</dbReference>
<keyword evidence="4 7" id="KW-1133">Transmembrane helix</keyword>
<accession>A0A841DH83</accession>
<protein>
    <submittedName>
        <fullName evidence="9">Tight adherence protein B</fullName>
    </submittedName>
</protein>
<evidence type="ECO:0000313" key="9">
    <source>
        <dbReference type="EMBL" id="MBB5967744.1"/>
    </source>
</evidence>
<feature type="transmembrane region" description="Helical" evidence="7">
    <location>
        <begin position="664"/>
        <end position="684"/>
    </location>
</feature>
<dbReference type="PROSITE" id="PS50234">
    <property type="entry name" value="VWFA"/>
    <property type="match status" value="1"/>
</dbReference>
<dbReference type="EMBL" id="JACHJJ010000038">
    <property type="protein sequence ID" value="MBB5967744.1"/>
    <property type="molecule type" value="Genomic_DNA"/>
</dbReference>
<dbReference type="PANTHER" id="PTHR35007">
    <property type="entry name" value="INTEGRAL MEMBRANE PROTEIN-RELATED"/>
    <property type="match status" value="1"/>
</dbReference>